<dbReference type="PANTHER" id="PTHR45958">
    <property type="entry name" value="RING-TYPE E3 UBIQUITIN TRANSFERASE"/>
    <property type="match status" value="1"/>
</dbReference>
<evidence type="ECO:0000256" key="3">
    <source>
        <dbReference type="ARBA" id="ARBA00012483"/>
    </source>
</evidence>
<evidence type="ECO:0000256" key="2">
    <source>
        <dbReference type="ARBA" id="ARBA00004906"/>
    </source>
</evidence>
<accession>A0A0K9PDK3</accession>
<dbReference type="PANTHER" id="PTHR45958:SF6">
    <property type="entry name" value="U-BOX DOMAIN-CONTAINING PROTEIN 43"/>
    <property type="match status" value="1"/>
</dbReference>
<dbReference type="CDD" id="cd16664">
    <property type="entry name" value="RING-Ubox_PUB"/>
    <property type="match status" value="1"/>
</dbReference>
<dbReference type="UniPathway" id="UPA00143"/>
<keyword evidence="4" id="KW-0808">Transferase</keyword>
<feature type="domain" description="U-box" evidence="7">
    <location>
        <begin position="29"/>
        <end position="108"/>
    </location>
</feature>
<feature type="compositionally biased region" description="Basic and acidic residues" evidence="6">
    <location>
        <begin position="9"/>
        <end position="23"/>
    </location>
</feature>
<dbReference type="GO" id="GO:0061630">
    <property type="term" value="F:ubiquitin protein ligase activity"/>
    <property type="evidence" value="ECO:0007669"/>
    <property type="project" value="UniProtKB-EC"/>
</dbReference>
<evidence type="ECO:0000256" key="1">
    <source>
        <dbReference type="ARBA" id="ARBA00000900"/>
    </source>
</evidence>
<dbReference type="InterPro" id="IPR011989">
    <property type="entry name" value="ARM-like"/>
</dbReference>
<dbReference type="EC" id="2.3.2.27" evidence="3"/>
<evidence type="ECO:0000313" key="8">
    <source>
        <dbReference type="EMBL" id="KMZ67113.1"/>
    </source>
</evidence>
<dbReference type="OMA" id="KVHRGTC"/>
<dbReference type="Gene3D" id="3.30.40.10">
    <property type="entry name" value="Zinc/RING finger domain, C3HC4 (zinc finger)"/>
    <property type="match status" value="1"/>
</dbReference>
<evidence type="ECO:0000256" key="5">
    <source>
        <dbReference type="SAM" id="Coils"/>
    </source>
</evidence>
<evidence type="ECO:0000256" key="4">
    <source>
        <dbReference type="ARBA" id="ARBA00022679"/>
    </source>
</evidence>
<reference evidence="9" key="1">
    <citation type="journal article" date="2016" name="Nature">
        <title>The genome of the seagrass Zostera marina reveals angiosperm adaptation to the sea.</title>
        <authorList>
            <person name="Olsen J.L."/>
            <person name="Rouze P."/>
            <person name="Verhelst B."/>
            <person name="Lin Y.-C."/>
            <person name="Bayer T."/>
            <person name="Collen J."/>
            <person name="Dattolo E."/>
            <person name="De Paoli E."/>
            <person name="Dittami S."/>
            <person name="Maumus F."/>
            <person name="Michel G."/>
            <person name="Kersting A."/>
            <person name="Lauritano C."/>
            <person name="Lohaus R."/>
            <person name="Toepel M."/>
            <person name="Tonon T."/>
            <person name="Vanneste K."/>
            <person name="Amirebrahimi M."/>
            <person name="Brakel J."/>
            <person name="Bostroem C."/>
            <person name="Chovatia M."/>
            <person name="Grimwood J."/>
            <person name="Jenkins J.W."/>
            <person name="Jueterbock A."/>
            <person name="Mraz A."/>
            <person name="Stam W.T."/>
            <person name="Tice H."/>
            <person name="Bornberg-Bauer E."/>
            <person name="Green P.J."/>
            <person name="Pearson G.A."/>
            <person name="Procaccini G."/>
            <person name="Duarte C.M."/>
            <person name="Schmutz J."/>
            <person name="Reusch T.B.H."/>
            <person name="Van de Peer Y."/>
        </authorList>
    </citation>
    <scope>NUCLEOTIDE SEQUENCE [LARGE SCALE GENOMIC DNA]</scope>
    <source>
        <strain evidence="9">cv. Finnish</strain>
    </source>
</reference>
<evidence type="ECO:0000313" key="9">
    <source>
        <dbReference type="Proteomes" id="UP000036987"/>
    </source>
</evidence>
<organism evidence="8 9">
    <name type="scientific">Zostera marina</name>
    <name type="common">Eelgrass</name>
    <dbReference type="NCBI Taxonomy" id="29655"/>
    <lineage>
        <taxon>Eukaryota</taxon>
        <taxon>Viridiplantae</taxon>
        <taxon>Streptophyta</taxon>
        <taxon>Embryophyta</taxon>
        <taxon>Tracheophyta</taxon>
        <taxon>Spermatophyta</taxon>
        <taxon>Magnoliopsida</taxon>
        <taxon>Liliopsida</taxon>
        <taxon>Zosteraceae</taxon>
        <taxon>Zostera</taxon>
    </lineage>
</organism>
<dbReference type="InterPro" id="IPR016024">
    <property type="entry name" value="ARM-type_fold"/>
</dbReference>
<keyword evidence="9" id="KW-1185">Reference proteome</keyword>
<feature type="region of interest" description="Disordered" evidence="6">
    <location>
        <begin position="1"/>
        <end position="23"/>
    </location>
</feature>
<comment type="pathway">
    <text evidence="2">Protein modification; protein ubiquitination.</text>
</comment>
<dbReference type="SUPFAM" id="SSF57850">
    <property type="entry name" value="RING/U-box"/>
    <property type="match status" value="1"/>
</dbReference>
<dbReference type="InterPro" id="IPR052608">
    <property type="entry name" value="U-box_domain_protein"/>
</dbReference>
<dbReference type="SMART" id="SM00185">
    <property type="entry name" value="ARM"/>
    <property type="match status" value="6"/>
</dbReference>
<dbReference type="SUPFAM" id="SSF48371">
    <property type="entry name" value="ARM repeat"/>
    <property type="match status" value="2"/>
</dbReference>
<dbReference type="InterPro" id="IPR045210">
    <property type="entry name" value="RING-Ubox_PUB"/>
</dbReference>
<name>A0A0K9PDK3_ZOSMR</name>
<dbReference type="InterPro" id="IPR003613">
    <property type="entry name" value="Ubox_domain"/>
</dbReference>
<dbReference type="Gene3D" id="1.25.10.10">
    <property type="entry name" value="Leucine-rich Repeat Variant"/>
    <property type="match status" value="3"/>
</dbReference>
<dbReference type="Pfam" id="PF04564">
    <property type="entry name" value="U-box"/>
    <property type="match status" value="1"/>
</dbReference>
<dbReference type="InterPro" id="IPR013083">
    <property type="entry name" value="Znf_RING/FYVE/PHD"/>
</dbReference>
<evidence type="ECO:0000256" key="6">
    <source>
        <dbReference type="SAM" id="MobiDB-lite"/>
    </source>
</evidence>
<evidence type="ECO:0000259" key="7">
    <source>
        <dbReference type="PROSITE" id="PS51698"/>
    </source>
</evidence>
<dbReference type="STRING" id="29655.A0A0K9PDK3"/>
<dbReference type="EMBL" id="LFYR01000931">
    <property type="protein sequence ID" value="KMZ67113.1"/>
    <property type="molecule type" value="Genomic_DNA"/>
</dbReference>
<feature type="coiled-coil region" evidence="5">
    <location>
        <begin position="250"/>
        <end position="277"/>
    </location>
</feature>
<protein>
    <recommendedName>
        <fullName evidence="3">RING-type E3 ubiquitin transferase</fullName>
        <ecNumber evidence="3">2.3.2.27</ecNumber>
    </recommendedName>
</protein>
<comment type="catalytic activity">
    <reaction evidence="1">
        <text>S-ubiquitinyl-[E2 ubiquitin-conjugating enzyme]-L-cysteine + [acceptor protein]-L-lysine = [E2 ubiquitin-conjugating enzyme]-L-cysteine + N(6)-ubiquitinyl-[acceptor protein]-L-lysine.</text>
        <dbReference type="EC" id="2.3.2.27"/>
    </reaction>
</comment>
<dbReference type="SMART" id="SM00504">
    <property type="entry name" value="Ubox"/>
    <property type="match status" value="1"/>
</dbReference>
<dbReference type="PROSITE" id="PS51698">
    <property type="entry name" value="U_BOX"/>
    <property type="match status" value="1"/>
</dbReference>
<dbReference type="InterPro" id="IPR000225">
    <property type="entry name" value="Armadillo"/>
</dbReference>
<dbReference type="GO" id="GO:0016567">
    <property type="term" value="P:protein ubiquitination"/>
    <property type="evidence" value="ECO:0007669"/>
    <property type="project" value="UniProtKB-UniPathway"/>
</dbReference>
<dbReference type="OrthoDB" id="10064100at2759"/>
<comment type="caution">
    <text evidence="8">The sequence shown here is derived from an EMBL/GenBank/DDBJ whole genome shotgun (WGS) entry which is preliminary data.</text>
</comment>
<sequence length="813" mass="89953">MLHVGDATGSDRHNSSGESNQERTIHVEPIYEAFLCPLTKKVMQDPVTIDTGCTFERVEIEKWFKKCRDNGKKITCPFTSQEIKSTTLNPSFALKNTIEEWRKRNEASQLEFIHRSLSPGNSESDILRALKYVQDICQRGKSQKHIMLAEEVVPMVSVMLKNGSEDIRCQALKTLRIIAEEDKDCEEAMVVGDTIRTIVKFLTYDTSPARGEAVSLLFELSKIESLSEKIGGVNGSILFLVGIACSNSENVSLVQQAEKTLENIEKCEKNVFQLAENGRLKLLLKLLLEGSEVSQLSMVSLLGDLILINESKVLVSQEAGSFLVGVMRSGSLQAKEAALSTLSHISSYKPSAIILIEKGILPPLVRNLFSFGSNQLPMKLKEVSATVLANIISSGVDFETIPLDHNQTLVSEDIIHNLLHLISNTGPAIECKLVQVLVELTSSPATVQNIVVAIKNSGATISLIQFIEAPQRELRIASIKLLQNISPYMNRELAEALCSTAGQLTGLIKIIFDEDGITEEQAAAVGLLANLPERDLRLTLQLLNEEAFSVIISKVRKIRQGVTRGGRFVTPYLEGLVRILSRITYALEDEPRTVTFAREHNLAILFSDLLQVNGLDSIQIVSALALENMSRQTEHLIRISKNPDPGFFCKFFPCLSSSQTMTGICEVHHGNCSIMDNFCLVEGKVLGKLIACLDHTNEKMVEAALAALCTLLEDGVDIHKGVCLLCEAEGIKPIFDILVENRTENLRKRSIWAIERILRLEDIACEISGDLRISTALVEAFRHSDYQTKQIAEKALKLIDRLPNFSGIFQTTG</sequence>
<gene>
    <name evidence="8" type="ORF">ZOSMA_279G00160</name>
</gene>
<keyword evidence="5" id="KW-0175">Coiled coil</keyword>
<proteinExistence type="predicted"/>
<dbReference type="AlphaFoldDB" id="A0A0K9PDK3"/>
<dbReference type="Proteomes" id="UP000036987">
    <property type="component" value="Unassembled WGS sequence"/>
</dbReference>